<dbReference type="PANTHER" id="PTHR31003:SF16">
    <property type="entry name" value="TRANSCRIPTION FACTOR HHO2"/>
    <property type="match status" value="1"/>
</dbReference>
<dbReference type="OMA" id="VNEPRNG"/>
<dbReference type="AlphaFoldDB" id="A0A0K9PRU1"/>
<dbReference type="InterPro" id="IPR006447">
    <property type="entry name" value="Myb_dom_plants"/>
</dbReference>
<evidence type="ECO:0000313" key="7">
    <source>
        <dbReference type="EMBL" id="KMZ71659.1"/>
    </source>
</evidence>
<evidence type="ECO:0000256" key="2">
    <source>
        <dbReference type="ARBA" id="ARBA00023015"/>
    </source>
</evidence>
<reference evidence="8" key="1">
    <citation type="journal article" date="2016" name="Nature">
        <title>The genome of the seagrass Zostera marina reveals angiosperm adaptation to the sea.</title>
        <authorList>
            <person name="Olsen J.L."/>
            <person name="Rouze P."/>
            <person name="Verhelst B."/>
            <person name="Lin Y.-C."/>
            <person name="Bayer T."/>
            <person name="Collen J."/>
            <person name="Dattolo E."/>
            <person name="De Paoli E."/>
            <person name="Dittami S."/>
            <person name="Maumus F."/>
            <person name="Michel G."/>
            <person name="Kersting A."/>
            <person name="Lauritano C."/>
            <person name="Lohaus R."/>
            <person name="Toepel M."/>
            <person name="Tonon T."/>
            <person name="Vanneste K."/>
            <person name="Amirebrahimi M."/>
            <person name="Brakel J."/>
            <person name="Bostroem C."/>
            <person name="Chovatia M."/>
            <person name="Grimwood J."/>
            <person name="Jenkins J.W."/>
            <person name="Jueterbock A."/>
            <person name="Mraz A."/>
            <person name="Stam W.T."/>
            <person name="Tice H."/>
            <person name="Bornberg-Bauer E."/>
            <person name="Green P.J."/>
            <person name="Pearson G.A."/>
            <person name="Procaccini G."/>
            <person name="Duarte C.M."/>
            <person name="Schmutz J."/>
            <person name="Reusch T.B.H."/>
            <person name="Van de Peer Y."/>
        </authorList>
    </citation>
    <scope>NUCLEOTIDE SEQUENCE [LARGE SCALE GENOMIC DNA]</scope>
    <source>
        <strain evidence="8">cv. Finnish</strain>
    </source>
</reference>
<dbReference type="OrthoDB" id="691006at2759"/>
<keyword evidence="2" id="KW-0805">Transcription regulation</keyword>
<keyword evidence="5" id="KW-0539">Nucleus</keyword>
<dbReference type="InterPro" id="IPR009057">
    <property type="entry name" value="Homeodomain-like_sf"/>
</dbReference>
<dbReference type="GO" id="GO:0003677">
    <property type="term" value="F:DNA binding"/>
    <property type="evidence" value="ECO:0007669"/>
    <property type="project" value="UniProtKB-KW"/>
</dbReference>
<evidence type="ECO:0000313" key="8">
    <source>
        <dbReference type="Proteomes" id="UP000036987"/>
    </source>
</evidence>
<evidence type="ECO:0000256" key="3">
    <source>
        <dbReference type="ARBA" id="ARBA00023125"/>
    </source>
</evidence>
<keyword evidence="4" id="KW-0804">Transcription</keyword>
<feature type="domain" description="HTH myb-type" evidence="6">
    <location>
        <begin position="142"/>
        <end position="202"/>
    </location>
</feature>
<dbReference type="NCBIfam" id="TIGR01557">
    <property type="entry name" value="myb_SHAQKYF"/>
    <property type="match status" value="1"/>
</dbReference>
<evidence type="ECO:0000256" key="5">
    <source>
        <dbReference type="ARBA" id="ARBA00023242"/>
    </source>
</evidence>
<proteinExistence type="predicted"/>
<dbReference type="PROSITE" id="PS51294">
    <property type="entry name" value="HTH_MYB"/>
    <property type="match status" value="1"/>
</dbReference>
<dbReference type="InterPro" id="IPR058673">
    <property type="entry name" value="HHO5-like_N"/>
</dbReference>
<dbReference type="InterPro" id="IPR044787">
    <property type="entry name" value="HHO5-like"/>
</dbReference>
<dbReference type="PANTHER" id="PTHR31003">
    <property type="entry name" value="MYB FAMILY TRANSCRIPTION FACTOR"/>
    <property type="match status" value="1"/>
</dbReference>
<comment type="subcellular location">
    <subcellularLocation>
        <location evidence="1">Nucleus</location>
    </subcellularLocation>
</comment>
<accession>A0A0K9PRU1</accession>
<evidence type="ECO:0000256" key="4">
    <source>
        <dbReference type="ARBA" id="ARBA00023163"/>
    </source>
</evidence>
<comment type="caution">
    <text evidence="7">The sequence shown here is derived from an EMBL/GenBank/DDBJ whole genome shotgun (WGS) entry which is preliminary data.</text>
</comment>
<gene>
    <name evidence="7" type="ORF">ZOSMA_178G00480</name>
</gene>
<dbReference type="InterPro" id="IPR017930">
    <property type="entry name" value="Myb_dom"/>
</dbReference>
<evidence type="ECO:0000259" key="6">
    <source>
        <dbReference type="PROSITE" id="PS51294"/>
    </source>
</evidence>
<keyword evidence="8" id="KW-1185">Reference proteome</keyword>
<organism evidence="7 8">
    <name type="scientific">Zostera marina</name>
    <name type="common">Eelgrass</name>
    <dbReference type="NCBI Taxonomy" id="29655"/>
    <lineage>
        <taxon>Eukaryota</taxon>
        <taxon>Viridiplantae</taxon>
        <taxon>Streptophyta</taxon>
        <taxon>Embryophyta</taxon>
        <taxon>Tracheophyta</taxon>
        <taxon>Spermatophyta</taxon>
        <taxon>Magnoliopsida</taxon>
        <taxon>Liliopsida</taxon>
        <taxon>Zosteraceae</taxon>
        <taxon>Zostera</taxon>
    </lineage>
</organism>
<protein>
    <recommendedName>
        <fullName evidence="6">HTH myb-type domain-containing protein</fullName>
    </recommendedName>
</protein>
<name>A0A0K9PRU1_ZOSMR</name>
<dbReference type="EMBL" id="LFYR01000667">
    <property type="protein sequence ID" value="KMZ71659.1"/>
    <property type="molecule type" value="Genomic_DNA"/>
</dbReference>
<dbReference type="GO" id="GO:0003700">
    <property type="term" value="F:DNA-binding transcription factor activity"/>
    <property type="evidence" value="ECO:0007669"/>
    <property type="project" value="InterPro"/>
</dbReference>
<dbReference type="GO" id="GO:0005634">
    <property type="term" value="C:nucleus"/>
    <property type="evidence" value="ECO:0007669"/>
    <property type="project" value="UniProtKB-SubCell"/>
</dbReference>
<dbReference type="Gene3D" id="1.10.10.60">
    <property type="entry name" value="Homeodomain-like"/>
    <property type="match status" value="1"/>
</dbReference>
<keyword evidence="3" id="KW-0238">DNA-binding</keyword>
<evidence type="ECO:0000256" key="1">
    <source>
        <dbReference type="ARBA" id="ARBA00004123"/>
    </source>
</evidence>
<dbReference type="SUPFAM" id="SSF46689">
    <property type="entry name" value="Homeodomain-like"/>
    <property type="match status" value="1"/>
</dbReference>
<dbReference type="Proteomes" id="UP000036987">
    <property type="component" value="Unassembled WGS sequence"/>
</dbReference>
<sequence>MSLQKQQEYVDALEKERDKIAIFRRDLPLSLDLLDRVIKNYRGEICKVAAAMPILVVDEEEERCVDDSTPILKEFIPLKPTVLKKLNEDDDDDEGDRLEKMSRCSWLKSAQLWNNDKKTLSSPNKNENKFLLKHHHRDQHHQQRKERRCWSPELHRRFVHTLQILGGPHVATPKQIRQILQVDDLTNDEVKSHLQKYRMHAKWSNRETKINGDPKSVKPVVMWEPRGLTYSNQLLGHRIRSTAPFQH</sequence>
<dbReference type="Pfam" id="PF26575">
    <property type="entry name" value="HHO5_N"/>
    <property type="match status" value="1"/>
</dbReference>